<organism evidence="1 2">
    <name type="scientific">Puccinia graminis f. sp. tritici</name>
    <dbReference type="NCBI Taxonomy" id="56615"/>
    <lineage>
        <taxon>Eukaryota</taxon>
        <taxon>Fungi</taxon>
        <taxon>Dikarya</taxon>
        <taxon>Basidiomycota</taxon>
        <taxon>Pucciniomycotina</taxon>
        <taxon>Pucciniomycetes</taxon>
        <taxon>Pucciniales</taxon>
        <taxon>Pucciniaceae</taxon>
        <taxon>Puccinia</taxon>
    </lineage>
</organism>
<dbReference type="OrthoDB" id="2512658at2759"/>
<comment type="caution">
    <text evidence="1">The sequence shown here is derived from an EMBL/GenBank/DDBJ whole genome shotgun (WGS) entry which is preliminary data.</text>
</comment>
<sequence length="819" mass="94356">MSMFNLAVSAPSTLLPFSNLNKRMAMFDLAVSAGLYTAEDFRPNKPLEGRMRGPAIPPFCALNVTVKLHSSCKQSRRFLQGGSSLYKPQAQSTSVGQHRKMSIYEHAKTLPGTARQRSDNLAFVTETTKRSLHCGFSLFQQCTAPTSNIFMYYDHIDHANDDVDPADNLPTKSMFIPGRIAAHRSKARILQLFNKLRTTAVHISVPCPEFLWQLYEKWGINSALYLASHKLNNLASLLPSSDSGLPSHMMMKLIVLVVSYLQTIQCMNGGRGGITHELLAASKGKNAARIAEAPSFTEGDVNLYFTTVRAFTRPAPGSYKDKLDLTIAKPTDDQEGSSEKFVLDTYWPAVQAKLLWEDFNVIATDLLNMKKTLEIEMSKRAWFQQKSISRINLNKALLKYATELEYILSRLEEHIENSFHLWAKNNKFPDPKIFAKERFFTSSSSFPSLNSLRLKMHPDLVIKNFPRGKLQTLSVDLRYAYSDFKDHKNQHVMTLRRIHLLTLDQVYKYDLIDDKMFKDLHKGWCSSDISPTHINMFHHFYHFEKEPENSIFKISNILLKGWHLSPFLNQAKVLEKNFNMGLSYHIVLEYSRNYKANTLDSFEDLVEKTVKSLFKDDTLIKTLEYTEKNRYGVDYRKHETAKDGVIMLIDILKSPDVWSKEWQTNEALRIVGEIIQFVDEHGLETEGMSPIKDRFDATVRNKLELIACRNQDLLELENIYRYLKNEFPLSNKVGISRIPPLEELKLIENWLRKYHKADFERMDVNMEVSKKEIEVRVQFLEDEMNKLRKKYSESGTSLVFESVPRITLQSKKGKNPFSV</sequence>
<dbReference type="EMBL" id="VSWC01000144">
    <property type="protein sequence ID" value="KAA1077659.1"/>
    <property type="molecule type" value="Genomic_DNA"/>
</dbReference>
<proteinExistence type="predicted"/>
<accession>A0A5B0MNP8</accession>
<reference evidence="1 2" key="1">
    <citation type="submission" date="2019-05" db="EMBL/GenBank/DDBJ databases">
        <title>Emergence of the Ug99 lineage of the wheat stem rust pathogen through somatic hybridization.</title>
        <authorList>
            <person name="Li F."/>
            <person name="Upadhyaya N.M."/>
            <person name="Sperschneider J."/>
            <person name="Matny O."/>
            <person name="Nguyen-Phuc H."/>
            <person name="Mago R."/>
            <person name="Raley C."/>
            <person name="Miller M.E."/>
            <person name="Silverstein K.A.T."/>
            <person name="Henningsen E."/>
            <person name="Hirsch C.D."/>
            <person name="Visser B."/>
            <person name="Pretorius Z.A."/>
            <person name="Steffenson B.J."/>
            <person name="Schwessinger B."/>
            <person name="Dodds P.N."/>
            <person name="Figueroa M."/>
        </authorList>
    </citation>
    <scope>NUCLEOTIDE SEQUENCE [LARGE SCALE GENOMIC DNA]</scope>
    <source>
        <strain evidence="1">21-0</strain>
    </source>
</reference>
<dbReference type="AlphaFoldDB" id="A0A5B0MNP8"/>
<evidence type="ECO:0000313" key="2">
    <source>
        <dbReference type="Proteomes" id="UP000324748"/>
    </source>
</evidence>
<dbReference type="Proteomes" id="UP000324748">
    <property type="component" value="Unassembled WGS sequence"/>
</dbReference>
<keyword evidence="2" id="KW-1185">Reference proteome</keyword>
<evidence type="ECO:0000313" key="1">
    <source>
        <dbReference type="EMBL" id="KAA1077659.1"/>
    </source>
</evidence>
<protein>
    <submittedName>
        <fullName evidence="1">Uncharacterized protein</fullName>
    </submittedName>
</protein>
<name>A0A5B0MNP8_PUCGR</name>
<gene>
    <name evidence="1" type="ORF">PGT21_015151</name>
</gene>